<dbReference type="Proteomes" id="UP000000493">
    <property type="component" value="Chromosome"/>
</dbReference>
<reference evidence="1 2" key="2">
    <citation type="journal article" date="2012" name="Stand. Genomic Sci.">
        <title>Complete genome sequence of the aquatic bacterium Runella slithyformis type strain (LSU 4(T)).</title>
        <authorList>
            <person name="Copeland A."/>
            <person name="Zhang X."/>
            <person name="Misra M."/>
            <person name="Lapidus A."/>
            <person name="Nolan M."/>
            <person name="Lucas S."/>
            <person name="Deshpande S."/>
            <person name="Cheng J.F."/>
            <person name="Tapia R."/>
            <person name="Goodwin L.A."/>
            <person name="Pitluck S."/>
            <person name="Liolios K."/>
            <person name="Pagani I."/>
            <person name="Ivanova N."/>
            <person name="Mikhailova N."/>
            <person name="Pati A."/>
            <person name="Chen A."/>
            <person name="Palaniappan K."/>
            <person name="Land M."/>
            <person name="Hauser L."/>
            <person name="Pan C."/>
            <person name="Jeffries C.D."/>
            <person name="Detter J.C."/>
            <person name="Brambilla E.M."/>
            <person name="Rohde M."/>
            <person name="Djao O.D."/>
            <person name="Goker M."/>
            <person name="Sikorski J."/>
            <person name="Tindall B.J."/>
            <person name="Woyke T."/>
            <person name="Bristow J."/>
            <person name="Eisen J.A."/>
            <person name="Markowitz V."/>
            <person name="Hugenholtz P."/>
            <person name="Kyrpides N.C."/>
            <person name="Klenk H.P."/>
            <person name="Mavromatis K."/>
        </authorList>
    </citation>
    <scope>NUCLEOTIDE SEQUENCE [LARGE SCALE GENOMIC DNA]</scope>
    <source>
        <strain evidence="2">ATCC 29530 / DSM 19594 / LMG 11500 / NCIMB 11436 / LSU 4</strain>
    </source>
</reference>
<reference evidence="2" key="1">
    <citation type="submission" date="2011-06" db="EMBL/GenBank/DDBJ databases">
        <title>The complete genome of chromosome of Runella slithyformis DSM 19594.</title>
        <authorList>
            <consortium name="US DOE Joint Genome Institute (JGI-PGF)"/>
            <person name="Lucas S."/>
            <person name="Han J."/>
            <person name="Lapidus A."/>
            <person name="Bruce D."/>
            <person name="Goodwin L."/>
            <person name="Pitluck S."/>
            <person name="Peters L."/>
            <person name="Kyrpides N."/>
            <person name="Mavromatis K."/>
            <person name="Ivanova N."/>
            <person name="Ovchinnikova G."/>
            <person name="Zhang X."/>
            <person name="Misra M."/>
            <person name="Detter J.C."/>
            <person name="Tapia R."/>
            <person name="Han C."/>
            <person name="Land M."/>
            <person name="Hauser L."/>
            <person name="Markowitz V."/>
            <person name="Cheng J.-F."/>
            <person name="Hugenholtz P."/>
            <person name="Woyke T."/>
            <person name="Wu D."/>
            <person name="Tindall B."/>
            <person name="Faehrich R."/>
            <person name="Brambilla E."/>
            <person name="Klenk H.-P."/>
            <person name="Eisen J.A."/>
        </authorList>
    </citation>
    <scope>NUCLEOTIDE SEQUENCE [LARGE SCALE GENOMIC DNA]</scope>
    <source>
        <strain evidence="2">ATCC 29530 / DSM 19594 / LMG 11500 / NCIMB 11436 / LSU 4</strain>
    </source>
</reference>
<proteinExistence type="predicted"/>
<name>A0A7U3ZK75_RUNSL</name>
<gene>
    <name evidence="1" type="ordered locus">Runsl_2269</name>
</gene>
<accession>A0A7U3ZK75</accession>
<protein>
    <submittedName>
        <fullName evidence="1">Uncharacterized protein</fullName>
    </submittedName>
</protein>
<dbReference type="KEGG" id="rsi:Runsl_2269"/>
<dbReference type="AlphaFoldDB" id="A0A7U3ZK75"/>
<sequence length="158" mass="16977">MTLKSLPILALIGCFAACTGTEKGNQDAAKDSVAMQKPDTLTTHMTGNDADEHGCRGSAGMQWSTLKQDCIRSFELASQDSNAVEMLSTDKTQIAVALFAPDRAKAEIFYAGGTKLLDKKSETSYVFNAGSGGIFLEKRKGKWELGDTPEGGADYRQQ</sequence>
<evidence type="ECO:0000313" key="2">
    <source>
        <dbReference type="Proteomes" id="UP000000493"/>
    </source>
</evidence>
<dbReference type="EMBL" id="CP002859">
    <property type="protein sequence ID" value="AEI48681.1"/>
    <property type="molecule type" value="Genomic_DNA"/>
</dbReference>
<dbReference type="RefSeq" id="WP_013927992.1">
    <property type="nucleotide sequence ID" value="NC_015703.1"/>
</dbReference>
<organism evidence="1 2">
    <name type="scientific">Runella slithyformis (strain ATCC 29530 / DSM 19594 / LMG 11500 / NCIMB 11436 / LSU 4)</name>
    <dbReference type="NCBI Taxonomy" id="761193"/>
    <lineage>
        <taxon>Bacteria</taxon>
        <taxon>Pseudomonadati</taxon>
        <taxon>Bacteroidota</taxon>
        <taxon>Cytophagia</taxon>
        <taxon>Cytophagales</taxon>
        <taxon>Spirosomataceae</taxon>
        <taxon>Runella</taxon>
    </lineage>
</organism>
<evidence type="ECO:0000313" key="1">
    <source>
        <dbReference type="EMBL" id="AEI48681.1"/>
    </source>
</evidence>
<keyword evidence="2" id="KW-1185">Reference proteome</keyword>